<comment type="catalytic activity">
    <reaction evidence="10 11">
        <text>tRNA(Val) + L-valine + ATP = L-valyl-tRNA(Val) + AMP + diphosphate</text>
        <dbReference type="Rhea" id="RHEA:10704"/>
        <dbReference type="Rhea" id="RHEA-COMP:9672"/>
        <dbReference type="Rhea" id="RHEA-COMP:9708"/>
        <dbReference type="ChEBI" id="CHEBI:30616"/>
        <dbReference type="ChEBI" id="CHEBI:33019"/>
        <dbReference type="ChEBI" id="CHEBI:57762"/>
        <dbReference type="ChEBI" id="CHEBI:78442"/>
        <dbReference type="ChEBI" id="CHEBI:78537"/>
        <dbReference type="ChEBI" id="CHEBI:456215"/>
        <dbReference type="EC" id="6.1.1.9"/>
    </reaction>
</comment>
<feature type="domain" description="Aminoacyl-tRNA synthetase class Ia" evidence="12">
    <location>
        <begin position="27"/>
        <end position="574"/>
    </location>
</feature>
<dbReference type="InterPro" id="IPR013155">
    <property type="entry name" value="M/V/L/I-tRNA-synth_anticd-bd"/>
</dbReference>
<comment type="function">
    <text evidence="11">Catalyzes the attachment of valine to tRNA(Val). As ValRS can inadvertently accommodate and process structurally similar amino acids such as threonine, to avoid such errors, it has a 'posttransfer' editing activity that hydrolyzes mischarged Thr-tRNA(Val) in a tRNA-dependent manner.</text>
</comment>
<evidence type="ECO:0000256" key="2">
    <source>
        <dbReference type="ARBA" id="ARBA00011245"/>
    </source>
</evidence>
<dbReference type="PRINTS" id="PR00986">
    <property type="entry name" value="TRNASYNTHVAL"/>
</dbReference>
<dbReference type="InterPro" id="IPR019499">
    <property type="entry name" value="Val-tRNA_synth_tRNA-bd"/>
</dbReference>
<feature type="domain" description="Methionyl/Valyl/Leucyl/Isoleucyl-tRNA synthetase anticodon-binding" evidence="13">
    <location>
        <begin position="615"/>
        <end position="767"/>
    </location>
</feature>
<evidence type="ECO:0000256" key="6">
    <source>
        <dbReference type="ARBA" id="ARBA00022840"/>
    </source>
</evidence>
<dbReference type="Gene3D" id="1.10.287.380">
    <property type="entry name" value="Valyl-tRNA synthetase, C-terminal domain"/>
    <property type="match status" value="1"/>
</dbReference>
<dbReference type="EC" id="6.1.1.9" evidence="11"/>
<keyword evidence="7 11" id="KW-0648">Protein biosynthesis</keyword>
<dbReference type="CDD" id="cd00817">
    <property type="entry name" value="ValRS_core"/>
    <property type="match status" value="1"/>
</dbReference>
<comment type="subunit">
    <text evidence="2 11">Monomer.</text>
</comment>
<dbReference type="Gene3D" id="3.40.50.620">
    <property type="entry name" value="HUPs"/>
    <property type="match status" value="2"/>
</dbReference>
<dbReference type="InterPro" id="IPR001412">
    <property type="entry name" value="aa-tRNA-synth_I_CS"/>
</dbReference>
<dbReference type="FunFam" id="3.40.50.620:FF:000032">
    <property type="entry name" value="Valine--tRNA ligase"/>
    <property type="match status" value="1"/>
</dbReference>
<comment type="domain">
    <text evidence="11">ValRS has two distinct active sites: one for aminoacylation and one for editing. The misactivated threonine is translocated from the active site to the editing site.</text>
</comment>
<dbReference type="Pfam" id="PF10458">
    <property type="entry name" value="Val_tRNA-synt_C"/>
    <property type="match status" value="1"/>
</dbReference>
<evidence type="ECO:0000256" key="1">
    <source>
        <dbReference type="ARBA" id="ARBA00004496"/>
    </source>
</evidence>
<dbReference type="InterPro" id="IPR002303">
    <property type="entry name" value="Valyl-tRNA_ligase"/>
</dbReference>
<evidence type="ECO:0000256" key="3">
    <source>
        <dbReference type="ARBA" id="ARBA00022490"/>
    </source>
</evidence>
<dbReference type="GO" id="GO:0002161">
    <property type="term" value="F:aminoacyl-tRNA deacylase activity"/>
    <property type="evidence" value="ECO:0007669"/>
    <property type="project" value="InterPro"/>
</dbReference>
<dbReference type="FunFam" id="3.90.740.10:FF:000005">
    <property type="entry name" value="Valine--tRNA ligase, mitochondrial"/>
    <property type="match status" value="1"/>
</dbReference>
<dbReference type="Pfam" id="PF08264">
    <property type="entry name" value="Anticodon_1"/>
    <property type="match status" value="1"/>
</dbReference>
<comment type="similarity">
    <text evidence="11">Belongs to the class-I aminoacyl-tRNA synthetase family. ValS type 1 subfamily.</text>
</comment>
<dbReference type="SUPFAM" id="SSF47323">
    <property type="entry name" value="Anticodon-binding domain of a subclass of class I aminoacyl-tRNA synthetases"/>
    <property type="match status" value="1"/>
</dbReference>
<evidence type="ECO:0000256" key="7">
    <source>
        <dbReference type="ARBA" id="ARBA00022917"/>
    </source>
</evidence>
<feature type="coiled-coil region" evidence="11">
    <location>
        <begin position="824"/>
        <end position="851"/>
    </location>
</feature>
<evidence type="ECO:0000256" key="10">
    <source>
        <dbReference type="ARBA" id="ARBA00047552"/>
    </source>
</evidence>
<dbReference type="GO" id="GO:0005829">
    <property type="term" value="C:cytosol"/>
    <property type="evidence" value="ECO:0007669"/>
    <property type="project" value="TreeGrafter"/>
</dbReference>
<evidence type="ECO:0000259" key="14">
    <source>
        <dbReference type="Pfam" id="PF10458"/>
    </source>
</evidence>
<dbReference type="InterPro" id="IPR002300">
    <property type="entry name" value="aa-tRNA-synth_Ia"/>
</dbReference>
<dbReference type="SUPFAM" id="SSF52374">
    <property type="entry name" value="Nucleotidylyl transferase"/>
    <property type="match status" value="1"/>
</dbReference>
<dbReference type="Gene3D" id="3.90.740.10">
    <property type="entry name" value="Valyl/Leucyl/Isoleucyl-tRNA synthetase, editing domain"/>
    <property type="match status" value="1"/>
</dbReference>
<dbReference type="Pfam" id="PF00133">
    <property type="entry name" value="tRNA-synt_1"/>
    <property type="match status" value="1"/>
</dbReference>
<comment type="subcellular location">
    <subcellularLocation>
        <location evidence="1 11">Cytoplasm</location>
    </subcellularLocation>
</comment>
<dbReference type="InterPro" id="IPR010978">
    <property type="entry name" value="tRNA-bd_arm"/>
</dbReference>
<dbReference type="HAMAP" id="MF_02004">
    <property type="entry name" value="Val_tRNA_synth_type1"/>
    <property type="match status" value="1"/>
</dbReference>
<gene>
    <name evidence="11" type="primary">valS</name>
    <name evidence="15" type="ORF">N47_J06640</name>
</gene>
<keyword evidence="3 11" id="KW-0963">Cytoplasm</keyword>
<evidence type="ECO:0000256" key="8">
    <source>
        <dbReference type="ARBA" id="ARBA00023054"/>
    </source>
</evidence>
<keyword evidence="5 11" id="KW-0547">Nucleotide-binding</keyword>
<dbReference type="Gene3D" id="2.170.220.10">
    <property type="match status" value="1"/>
</dbReference>
<dbReference type="SUPFAM" id="SSF46589">
    <property type="entry name" value="tRNA-binding arm"/>
    <property type="match status" value="1"/>
</dbReference>
<dbReference type="GO" id="GO:0004832">
    <property type="term" value="F:valine-tRNA ligase activity"/>
    <property type="evidence" value="ECO:0007669"/>
    <property type="project" value="UniProtKB-UniRule"/>
</dbReference>
<dbReference type="InterPro" id="IPR033705">
    <property type="entry name" value="Anticodon_Ia_Val"/>
</dbReference>
<dbReference type="NCBIfam" id="TIGR00422">
    <property type="entry name" value="valS"/>
    <property type="match status" value="1"/>
</dbReference>
<dbReference type="CDD" id="cd07962">
    <property type="entry name" value="Anticodon_Ia_Val"/>
    <property type="match status" value="1"/>
</dbReference>
<evidence type="ECO:0000256" key="9">
    <source>
        <dbReference type="ARBA" id="ARBA00023146"/>
    </source>
</evidence>
<dbReference type="PANTHER" id="PTHR11946:SF93">
    <property type="entry name" value="VALINE--TRNA LIGASE, CHLOROPLASTIC_MITOCHONDRIAL 2"/>
    <property type="match status" value="1"/>
</dbReference>
<keyword evidence="6 11" id="KW-0067">ATP-binding</keyword>
<dbReference type="GO" id="GO:0005524">
    <property type="term" value="F:ATP binding"/>
    <property type="evidence" value="ECO:0007669"/>
    <property type="project" value="UniProtKB-UniRule"/>
</dbReference>
<feature type="short sequence motif" description="'HIGH' region" evidence="11">
    <location>
        <begin position="55"/>
        <end position="65"/>
    </location>
</feature>
<evidence type="ECO:0000256" key="4">
    <source>
        <dbReference type="ARBA" id="ARBA00022598"/>
    </source>
</evidence>
<dbReference type="PROSITE" id="PS00178">
    <property type="entry name" value="AA_TRNA_LIGASE_I"/>
    <property type="match status" value="1"/>
</dbReference>
<evidence type="ECO:0000259" key="12">
    <source>
        <dbReference type="Pfam" id="PF00133"/>
    </source>
</evidence>
<comment type="domain">
    <text evidence="11">The C-terminal coiled-coil domain is crucial for aminoacylation activity.</text>
</comment>
<dbReference type="InterPro" id="IPR037118">
    <property type="entry name" value="Val-tRNA_synth_C_sf"/>
</dbReference>
<evidence type="ECO:0000259" key="13">
    <source>
        <dbReference type="Pfam" id="PF08264"/>
    </source>
</evidence>
<dbReference type="PANTHER" id="PTHR11946">
    <property type="entry name" value="VALYL-TRNA SYNTHETASES"/>
    <property type="match status" value="1"/>
</dbReference>
<dbReference type="Gene3D" id="1.10.730.10">
    <property type="entry name" value="Isoleucyl-tRNA Synthetase, Domain 1"/>
    <property type="match status" value="1"/>
</dbReference>
<dbReference type="InterPro" id="IPR009080">
    <property type="entry name" value="tRNAsynth_Ia_anticodon-bd"/>
</dbReference>
<feature type="domain" description="Valyl-tRNA synthetase tRNA-binding arm" evidence="14">
    <location>
        <begin position="826"/>
        <end position="891"/>
    </location>
</feature>
<dbReference type="InterPro" id="IPR009008">
    <property type="entry name" value="Val/Leu/Ile-tRNA-synth_edit"/>
</dbReference>
<reference evidence="15" key="1">
    <citation type="journal article" date="2011" name="Environ. Microbiol.">
        <title>Genomic insights into the metabolic potential of the polycyclic aromatic hydrocarbon degrading sulfate-reducing Deltaproteobacterium N47.</title>
        <authorList>
            <person name="Bergmann F."/>
            <person name="Selesi D."/>
            <person name="Weinmaier T."/>
            <person name="Tischler P."/>
            <person name="Rattei T."/>
            <person name="Meckenstock R.U."/>
        </authorList>
    </citation>
    <scope>NUCLEOTIDE SEQUENCE</scope>
</reference>
<dbReference type="GO" id="GO:0006438">
    <property type="term" value="P:valyl-tRNA aminoacylation"/>
    <property type="evidence" value="ECO:0007669"/>
    <property type="project" value="UniProtKB-UniRule"/>
</dbReference>
<evidence type="ECO:0000256" key="11">
    <source>
        <dbReference type="HAMAP-Rule" id="MF_02004"/>
    </source>
</evidence>
<dbReference type="NCBIfam" id="NF004349">
    <property type="entry name" value="PRK05729.1"/>
    <property type="match status" value="1"/>
</dbReference>
<dbReference type="EMBL" id="FR695872">
    <property type="protein sequence ID" value="CBX29683.1"/>
    <property type="molecule type" value="Genomic_DNA"/>
</dbReference>
<organism evidence="15">
    <name type="scientific">uncultured Desulfobacterium sp</name>
    <dbReference type="NCBI Taxonomy" id="201089"/>
    <lineage>
        <taxon>Bacteria</taxon>
        <taxon>Pseudomonadati</taxon>
        <taxon>Thermodesulfobacteriota</taxon>
        <taxon>Desulfobacteria</taxon>
        <taxon>Desulfobacterales</taxon>
        <taxon>Desulfobacteriaceae</taxon>
        <taxon>Desulfobacterium</taxon>
        <taxon>environmental samples</taxon>
    </lineage>
</organism>
<keyword evidence="4 11" id="KW-0436">Ligase</keyword>
<protein>
    <recommendedName>
        <fullName evidence="11">Valine--tRNA ligase</fullName>
        <ecNumber evidence="11">6.1.1.9</ecNumber>
    </recommendedName>
    <alternativeName>
        <fullName evidence="11">Valyl-tRNA synthetase</fullName>
        <shortName evidence="11">ValRS</shortName>
    </alternativeName>
</protein>
<name>E1YGI9_9BACT</name>
<dbReference type="SUPFAM" id="SSF50677">
    <property type="entry name" value="ValRS/IleRS/LeuRS editing domain"/>
    <property type="match status" value="1"/>
</dbReference>
<proteinExistence type="inferred from homology"/>
<sequence length="896" mass="102435">MISIGVPFMSSDLLEKSYEPKEVEKHWYEYWEKEELFAACELSDKKSYSIVIPPPNVTGVLHMGHALNITMQDILCRYRRLRGDNVLWMPGTDHAGIATQNVVEKKLASENTDRHKLGREKFIEAVWEWRNQYGSAIINQLKRLGASCDWKLERFTMDEGLSVAVRKVFVQLYKEDLIYRGNYIINWCHRCHTALADLEVEYEELDGHLYHIRYLFPESSDGIIVATTRPETMLGDTAVAVNPDDERYQDIKSSSVILPILNRQIPVITDSYVDMSFGTGALKVTPAHDPNDFEIGKRHSLDEIKVIDDDGKMTSDAGKFEGLDRFECRKAVIKALKEEGLLIKIEPIKHNVGHCYRCKTIIEPNLSKQWFVKVKPLAQKAIEAVKDKKTRIVPEMWASTYYDWMNNIRDWCISRQIWWGHQIPAWTCEECLHLVVAMESPATCPGCGCSRLVQETDVLDTWFSSALWPFSTMGWPEETDLLKSFYPTSVLVTGFDILFFWVARMMMMGIHFMGDVPFKDVYVHALVRDEDGKKMSKSKGNVIDPLNIIDKYGTDSFRMTLAVFAAQGRDIKMSEKRVEGYRHFINKFWNAARFALMHLTENHSDLKFDSISLPDKWILARLKNVSGIVADAIDGYRFNDAASALYKFVWHELCDWYLEAIKPCLYGNMGEEKKDAVLGVLQRVFHDVLILLHPITPFVTEEIWHKLPGTEGSIMKAVFPADADDFESLLCDLSSEPKMDIIMEVITGIRNVRGEMNIAPSVSLNIILHSDNESLRSIFSDNEDIIVNLAGLQSITVEKPGIRPRKAATTVIGDAVIYIMLEEVLDFAKEKERLEKELAKLKNETAALVKKLNNEDFLKKAPDDIVEKVKDKHAVLLAKQQKLISNLDKIKSIEAE</sequence>
<feature type="short sequence motif" description="'KMSKS' region" evidence="11">
    <location>
        <begin position="534"/>
        <end position="538"/>
    </location>
</feature>
<evidence type="ECO:0000313" key="15">
    <source>
        <dbReference type="EMBL" id="CBX29683.1"/>
    </source>
</evidence>
<accession>E1YGI9</accession>
<feature type="binding site" evidence="11">
    <location>
        <position position="537"/>
    </location>
    <ligand>
        <name>ATP</name>
        <dbReference type="ChEBI" id="CHEBI:30616"/>
    </ligand>
</feature>
<keyword evidence="8 11" id="KW-0175">Coiled coil</keyword>
<dbReference type="FunFam" id="3.40.50.620:FF:000098">
    <property type="entry name" value="Valine--tRNA ligase"/>
    <property type="match status" value="1"/>
</dbReference>
<keyword evidence="9 11" id="KW-0030">Aminoacyl-tRNA synthetase</keyword>
<evidence type="ECO:0000256" key="5">
    <source>
        <dbReference type="ARBA" id="ARBA00022741"/>
    </source>
</evidence>
<dbReference type="AlphaFoldDB" id="E1YGI9"/>
<dbReference type="InterPro" id="IPR014729">
    <property type="entry name" value="Rossmann-like_a/b/a_fold"/>
</dbReference>